<feature type="chain" id="PRO_5031121518" evidence="1">
    <location>
        <begin position="22"/>
        <end position="188"/>
    </location>
</feature>
<sequence length="188" mass="21217">MNPRSKLFLLSVLLVIAGCSATIDEYQGTEPKLQLEQFFSGQLEAYGIVQDRSGKVLRRFRADIVGKWEENRGVLDENFVFADGEMQHRCWRLAKEGSHYSGVAADVLGKATGEVKGHALNWRYTLQVPIGEKVWDIQLNDWMYLVDEENLINRASMSKFGIDVGEITLFIRKTGDVAMRDLTQGCGI</sequence>
<evidence type="ECO:0000313" key="2">
    <source>
        <dbReference type="EMBL" id="EAR60731.1"/>
    </source>
</evidence>
<reference evidence="2 3" key="1">
    <citation type="submission" date="2006-02" db="EMBL/GenBank/DDBJ databases">
        <authorList>
            <person name="Pinhassi J."/>
            <person name="Pedros-Alio C."/>
            <person name="Ferriera S."/>
            <person name="Johnson J."/>
            <person name="Kravitz S."/>
            <person name="Halpern A."/>
            <person name="Remington K."/>
            <person name="Beeson K."/>
            <person name="Tran B."/>
            <person name="Rogers Y.-H."/>
            <person name="Friedman R."/>
            <person name="Venter J.C."/>
        </authorList>
    </citation>
    <scope>NUCLEOTIDE SEQUENCE [LARGE SCALE GENOMIC DNA]</scope>
    <source>
        <strain evidence="2 3">MED92</strain>
    </source>
</reference>
<dbReference type="OrthoDB" id="5296954at2"/>
<name>A0A7U8GRV3_NEPCE</name>
<keyword evidence="3" id="KW-1185">Reference proteome</keyword>
<evidence type="ECO:0000256" key="1">
    <source>
        <dbReference type="SAM" id="SignalP"/>
    </source>
</evidence>
<accession>A0A7U8GRV3</accession>
<keyword evidence="1" id="KW-0732">Signal</keyword>
<dbReference type="RefSeq" id="WP_007020403.1">
    <property type="nucleotide sequence ID" value="NZ_CH724125.1"/>
</dbReference>
<proteinExistence type="predicted"/>
<dbReference type="Proteomes" id="UP000002171">
    <property type="component" value="Unassembled WGS sequence"/>
</dbReference>
<gene>
    <name evidence="2" type="ORF">MED92_13688</name>
</gene>
<dbReference type="PROSITE" id="PS51257">
    <property type="entry name" value="PROKAR_LIPOPROTEIN"/>
    <property type="match status" value="1"/>
</dbReference>
<dbReference type="EMBL" id="AAOW01000014">
    <property type="protein sequence ID" value="EAR60731.1"/>
    <property type="molecule type" value="Genomic_DNA"/>
</dbReference>
<dbReference type="AlphaFoldDB" id="A0A7U8GRV3"/>
<organism evidence="2 3">
    <name type="scientific">Neptuniibacter caesariensis</name>
    <dbReference type="NCBI Taxonomy" id="207954"/>
    <lineage>
        <taxon>Bacteria</taxon>
        <taxon>Pseudomonadati</taxon>
        <taxon>Pseudomonadota</taxon>
        <taxon>Gammaproteobacteria</taxon>
        <taxon>Oceanospirillales</taxon>
        <taxon>Oceanospirillaceae</taxon>
        <taxon>Neptuniibacter</taxon>
    </lineage>
</organism>
<feature type="signal peptide" evidence="1">
    <location>
        <begin position="1"/>
        <end position="21"/>
    </location>
</feature>
<dbReference type="InterPro" id="IPR024409">
    <property type="entry name" value="DUF3833"/>
</dbReference>
<comment type="caution">
    <text evidence="2">The sequence shown here is derived from an EMBL/GenBank/DDBJ whole genome shotgun (WGS) entry which is preliminary data.</text>
</comment>
<evidence type="ECO:0000313" key="3">
    <source>
        <dbReference type="Proteomes" id="UP000002171"/>
    </source>
</evidence>
<protein>
    <submittedName>
        <fullName evidence="2">Uncharacterized conserved secreted protein</fullName>
    </submittedName>
</protein>
<dbReference type="Pfam" id="PF12915">
    <property type="entry name" value="DUF3833"/>
    <property type="match status" value="1"/>
</dbReference>